<accession>A0A7Y9DWN4</accession>
<organism evidence="1 2">
    <name type="scientific">Actinomycetospora corticicola</name>
    <dbReference type="NCBI Taxonomy" id="663602"/>
    <lineage>
        <taxon>Bacteria</taxon>
        <taxon>Bacillati</taxon>
        <taxon>Actinomycetota</taxon>
        <taxon>Actinomycetes</taxon>
        <taxon>Pseudonocardiales</taxon>
        <taxon>Pseudonocardiaceae</taxon>
        <taxon>Actinomycetospora</taxon>
    </lineage>
</organism>
<dbReference type="RefSeq" id="WP_179794434.1">
    <property type="nucleotide sequence ID" value="NZ_BAABHP010000021.1"/>
</dbReference>
<evidence type="ECO:0000313" key="2">
    <source>
        <dbReference type="Proteomes" id="UP000535890"/>
    </source>
</evidence>
<comment type="caution">
    <text evidence="1">The sequence shown here is derived from an EMBL/GenBank/DDBJ whole genome shotgun (WGS) entry which is preliminary data.</text>
</comment>
<dbReference type="EMBL" id="JACCBN010000001">
    <property type="protein sequence ID" value="NYD36810.1"/>
    <property type="molecule type" value="Genomic_DNA"/>
</dbReference>
<reference evidence="1 2" key="1">
    <citation type="submission" date="2020-07" db="EMBL/GenBank/DDBJ databases">
        <title>Sequencing the genomes of 1000 actinobacteria strains.</title>
        <authorList>
            <person name="Klenk H.-P."/>
        </authorList>
    </citation>
    <scope>NUCLEOTIDE SEQUENCE [LARGE SCALE GENOMIC DNA]</scope>
    <source>
        <strain evidence="1 2">DSM 45772</strain>
    </source>
</reference>
<keyword evidence="2" id="KW-1185">Reference proteome</keyword>
<proteinExistence type="predicted"/>
<evidence type="ECO:0008006" key="3">
    <source>
        <dbReference type="Google" id="ProtNLM"/>
    </source>
</evidence>
<evidence type="ECO:0000313" key="1">
    <source>
        <dbReference type="EMBL" id="NYD36810.1"/>
    </source>
</evidence>
<gene>
    <name evidence="1" type="ORF">BJ983_002912</name>
</gene>
<name>A0A7Y9DWN4_9PSEU</name>
<sequence>MAVLLVPPADPEPWPTLGPQVCDLIEARCVFGPGSLKGQPAVLADEVRALIYRAYELHPRSSPRAGRRRFSRFGYSARKGSAKTEVLAWLAFAELHAEGPVRFAGWDAAGQPVGRPVTDPYIPLLAYAREQVEELAFGALFLMVTEGPDADLFDAGLERIQRLDARGRADGKAVPLSGSPNARDGARTTFQGFDEPHRLTLPSHRDAHETMLANIPKRPLEQPWSAYVTTAGQPGQHSIAEDLHGEAQAIAGGDVARPRLFYFHREAGLDNDLSTHEGRVAAVAEASAPHVAAFSDLDEIAEQWERPGADLQYLERVWLNRWTQAAAQAFSPGRFADLIRPGYRIPPGSLVTAGFDGARFRDAAGLVLTEVSTGHQQLWWRAEERGQLEGYEVDPGEATEALAAAMERFTVWRLYGDPPHFVETMGEWAGRWPDQVEEWWTNRRRPMAEAVRAYREAIEAAQLSHDGDADFARHVGNAGKRLTNLRDEDTGEWLWILGKLHPDRKFDFAMAAVLSWRARLDALRQGATVPDETFVPVRIR</sequence>
<dbReference type="AlphaFoldDB" id="A0A7Y9DWN4"/>
<protein>
    <recommendedName>
        <fullName evidence="3">Phage terminase large subunit-like protein</fullName>
    </recommendedName>
</protein>
<dbReference type="Proteomes" id="UP000535890">
    <property type="component" value="Unassembled WGS sequence"/>
</dbReference>